<dbReference type="InterPro" id="IPR011990">
    <property type="entry name" value="TPR-like_helical_dom_sf"/>
</dbReference>
<dbReference type="OrthoDB" id="243830at2"/>
<keyword evidence="2" id="KW-1133">Transmembrane helix</keyword>
<dbReference type="InterPro" id="IPR019734">
    <property type="entry name" value="TPR_rpt"/>
</dbReference>
<dbReference type="SMART" id="SM00028">
    <property type="entry name" value="TPR"/>
    <property type="match status" value="3"/>
</dbReference>
<keyword evidence="1" id="KW-0802">TPR repeat</keyword>
<keyword evidence="2" id="KW-0472">Membrane</keyword>
<dbReference type="RefSeq" id="WP_146564448.1">
    <property type="nucleotide sequence ID" value="NZ_SIHJ01000001.1"/>
</dbReference>
<feature type="transmembrane region" description="Helical" evidence="2">
    <location>
        <begin position="145"/>
        <end position="163"/>
    </location>
</feature>
<evidence type="ECO:0000313" key="4">
    <source>
        <dbReference type="Proteomes" id="UP000316714"/>
    </source>
</evidence>
<keyword evidence="4" id="KW-1185">Reference proteome</keyword>
<dbReference type="PROSITE" id="PS50005">
    <property type="entry name" value="TPR"/>
    <property type="match status" value="1"/>
</dbReference>
<gene>
    <name evidence="3" type="ORF">KOR34_20370</name>
</gene>
<sequence length="605" mass="66396">MDRPPIHLRVLDGLREAGARVVDVREWVAEKWDHAFGTFFDSLLGVFDSFESLESGVARLVQIVFWPITATARLLRIDRLLGFLIHLPALIAWGVFAGLMRAAELVHMDGVLQRVADFMYWLTTPVRAVFSFVHAWGATRSARDLALATPALLMLLPFAYVAIAGKVQGHGTIAERYREAVRDADEQGDYEVADLMRRKLEQLGVSTNRSDYIAAARLEEQGDMAGAYQKMKGLAPADAPGFMPAQYWIVQKLLANELTKAEEPELADPNRRLELALERLNQVSAATGQSEALALTRAYILVEQGHPDQALEAIGSYGSASFPAAAMRLRILAKSGRQRDATEQARLVLRLFDEHQPAEPSADDHRSRALAAAVAGEDQHAEQALLDLVAIEPDDPQARQQLSVVSMRLAQRTLGSDSFNGRRLAERVVRAQRLGAPPEAVASALQSIVAQRRRSDAHREAWNELLAAPDAGAELIHAAGTIAASAGEITQARKAFRQLTDAGDAPPVVWNNLAWALSQEPRPEYAEALVAVNHALAAEPNNPRFRETRGQAYLHLKRWREALDDLEHSLNAMPDSPGVHAGLATAYEAVGETQLADIHRLHGAK</sequence>
<comment type="caution">
    <text evidence="3">The sequence shown here is derived from an EMBL/GenBank/DDBJ whole genome shotgun (WGS) entry which is preliminary data.</text>
</comment>
<dbReference type="Gene3D" id="1.25.40.10">
    <property type="entry name" value="Tetratricopeptide repeat domain"/>
    <property type="match status" value="2"/>
</dbReference>
<dbReference type="EMBL" id="SIHJ01000001">
    <property type="protein sequence ID" value="TWT37090.1"/>
    <property type="molecule type" value="Genomic_DNA"/>
</dbReference>
<name>A0A5C5VGL8_9BACT</name>
<feature type="repeat" description="TPR" evidence="1">
    <location>
        <begin position="543"/>
        <end position="576"/>
    </location>
</feature>
<accession>A0A5C5VGL8</accession>
<evidence type="ECO:0000256" key="2">
    <source>
        <dbReference type="SAM" id="Phobius"/>
    </source>
</evidence>
<protein>
    <submittedName>
        <fullName evidence="3">Tetratricopeptide repeat protein</fullName>
    </submittedName>
</protein>
<proteinExistence type="predicted"/>
<organism evidence="3 4">
    <name type="scientific">Posidoniimonas corsicana</name>
    <dbReference type="NCBI Taxonomy" id="1938618"/>
    <lineage>
        <taxon>Bacteria</taxon>
        <taxon>Pseudomonadati</taxon>
        <taxon>Planctomycetota</taxon>
        <taxon>Planctomycetia</taxon>
        <taxon>Pirellulales</taxon>
        <taxon>Lacipirellulaceae</taxon>
        <taxon>Posidoniimonas</taxon>
    </lineage>
</organism>
<dbReference type="Proteomes" id="UP000316714">
    <property type="component" value="Unassembled WGS sequence"/>
</dbReference>
<reference evidence="3 4" key="1">
    <citation type="submission" date="2019-02" db="EMBL/GenBank/DDBJ databases">
        <title>Deep-cultivation of Planctomycetes and their phenomic and genomic characterization uncovers novel biology.</title>
        <authorList>
            <person name="Wiegand S."/>
            <person name="Jogler M."/>
            <person name="Boedeker C."/>
            <person name="Pinto D."/>
            <person name="Vollmers J."/>
            <person name="Rivas-Marin E."/>
            <person name="Kohn T."/>
            <person name="Peeters S.H."/>
            <person name="Heuer A."/>
            <person name="Rast P."/>
            <person name="Oberbeckmann S."/>
            <person name="Bunk B."/>
            <person name="Jeske O."/>
            <person name="Meyerdierks A."/>
            <person name="Storesund J.E."/>
            <person name="Kallscheuer N."/>
            <person name="Luecker S."/>
            <person name="Lage O.M."/>
            <person name="Pohl T."/>
            <person name="Merkel B.J."/>
            <person name="Hornburger P."/>
            <person name="Mueller R.-W."/>
            <person name="Bruemmer F."/>
            <person name="Labrenz M."/>
            <person name="Spormann A.M."/>
            <person name="Op Den Camp H."/>
            <person name="Overmann J."/>
            <person name="Amann R."/>
            <person name="Jetten M.S.M."/>
            <person name="Mascher T."/>
            <person name="Medema M.H."/>
            <person name="Devos D.P."/>
            <person name="Kaster A.-K."/>
            <person name="Ovreas L."/>
            <person name="Rohde M."/>
            <person name="Galperin M.Y."/>
            <person name="Jogler C."/>
        </authorList>
    </citation>
    <scope>NUCLEOTIDE SEQUENCE [LARGE SCALE GENOMIC DNA]</scope>
    <source>
        <strain evidence="3 4">KOR34</strain>
    </source>
</reference>
<evidence type="ECO:0000256" key="1">
    <source>
        <dbReference type="PROSITE-ProRule" id="PRU00339"/>
    </source>
</evidence>
<feature type="transmembrane region" description="Helical" evidence="2">
    <location>
        <begin position="119"/>
        <end position="138"/>
    </location>
</feature>
<feature type="transmembrane region" description="Helical" evidence="2">
    <location>
        <begin position="80"/>
        <end position="99"/>
    </location>
</feature>
<evidence type="ECO:0000313" key="3">
    <source>
        <dbReference type="EMBL" id="TWT37090.1"/>
    </source>
</evidence>
<keyword evidence="2" id="KW-0812">Transmembrane</keyword>
<dbReference type="SUPFAM" id="SSF48452">
    <property type="entry name" value="TPR-like"/>
    <property type="match status" value="2"/>
</dbReference>
<dbReference type="AlphaFoldDB" id="A0A5C5VGL8"/>